<name>A0A6J2TPY6_DROLE</name>
<dbReference type="PANTHER" id="PTHR15493:SF9">
    <property type="entry name" value="GH14043P"/>
    <property type="match status" value="1"/>
</dbReference>
<evidence type="ECO:0000256" key="1">
    <source>
        <dbReference type="SAM" id="MobiDB-lite"/>
    </source>
</evidence>
<dbReference type="InterPro" id="IPR047147">
    <property type="entry name" value="FBX5_43"/>
</dbReference>
<feature type="region of interest" description="Disordered" evidence="1">
    <location>
        <begin position="97"/>
        <end position="148"/>
    </location>
</feature>
<gene>
    <name evidence="3" type="primary">LOC115625922</name>
</gene>
<feature type="compositionally biased region" description="Low complexity" evidence="1">
    <location>
        <begin position="97"/>
        <end position="111"/>
    </location>
</feature>
<dbReference type="AlphaFoldDB" id="A0A6J2TPY6"/>
<dbReference type="PANTHER" id="PTHR15493">
    <property type="entry name" value="F-BOX ONLY PROTEIN 5 AND 43"/>
    <property type="match status" value="1"/>
</dbReference>
<dbReference type="GeneID" id="115625922"/>
<sequence>MSANNRPLAKGKDAFDSAMDESGYASFQIAHSLLNSTVEAPFLTDDTENCQNAGNITNCTHNLYKNLTSTQFQTPCSCYTGSASQCCKQVSPLTATNSSAAGTSADTSHTSPLPNQNHLASKRRKMHFQASHNSPKKSKKTLFQQDSKQRRLHYNGVEHLDIVGMMANNIPALECILSHVNAATLDKMTQVSRQWAQAVYKSPRAVERLENHRLKMNLTKENPRNVKVKRRRTRAMLNNQTVPLKPFNAITNASPNSPLFEKATSNDIQMKDLDKGHGPMLVEQSQRVKCPRCGKSSKVYRKEMIKENNIEDSTAVLSRTMPITQPSTCERKAPFTRFYSLDEMHRSPEEPTTDAVETFAECTGICCKFRFCLHCFCQSHPGEKCLVTELDTPSKIVQLPENGTPPKRATKNDAKLSRKKSLKRLCF</sequence>
<dbReference type="GO" id="GO:0007088">
    <property type="term" value="P:regulation of mitotic nuclear division"/>
    <property type="evidence" value="ECO:0007669"/>
    <property type="project" value="InterPro"/>
</dbReference>
<dbReference type="GO" id="GO:0005634">
    <property type="term" value="C:nucleus"/>
    <property type="evidence" value="ECO:0007669"/>
    <property type="project" value="TreeGrafter"/>
</dbReference>
<dbReference type="RefSeq" id="XP_030377017.1">
    <property type="nucleotide sequence ID" value="XM_030521157.1"/>
</dbReference>
<evidence type="ECO:0000313" key="3">
    <source>
        <dbReference type="RefSeq" id="XP_030377017.1"/>
    </source>
</evidence>
<dbReference type="GO" id="GO:0045835">
    <property type="term" value="P:negative regulation of meiotic nuclear division"/>
    <property type="evidence" value="ECO:0007669"/>
    <property type="project" value="InterPro"/>
</dbReference>
<accession>A0A6J2TPY6</accession>
<proteinExistence type="predicted"/>
<organism evidence="2 3">
    <name type="scientific">Drosophila lebanonensis</name>
    <name type="common">Fruit fly</name>
    <name type="synonym">Scaptodrosophila lebanonensis</name>
    <dbReference type="NCBI Taxonomy" id="7225"/>
    <lineage>
        <taxon>Eukaryota</taxon>
        <taxon>Metazoa</taxon>
        <taxon>Ecdysozoa</taxon>
        <taxon>Arthropoda</taxon>
        <taxon>Hexapoda</taxon>
        <taxon>Insecta</taxon>
        <taxon>Pterygota</taxon>
        <taxon>Neoptera</taxon>
        <taxon>Endopterygota</taxon>
        <taxon>Diptera</taxon>
        <taxon>Brachycera</taxon>
        <taxon>Muscomorpha</taxon>
        <taxon>Ephydroidea</taxon>
        <taxon>Drosophilidae</taxon>
        <taxon>Scaptodrosophila</taxon>
    </lineage>
</organism>
<evidence type="ECO:0000313" key="2">
    <source>
        <dbReference type="Proteomes" id="UP000504634"/>
    </source>
</evidence>
<reference evidence="3" key="1">
    <citation type="submission" date="2025-08" db="UniProtKB">
        <authorList>
            <consortium name="RefSeq"/>
        </authorList>
    </citation>
    <scope>IDENTIFICATION</scope>
    <source>
        <strain evidence="3">11010-0011.00</strain>
        <tissue evidence="3">Whole body</tissue>
    </source>
</reference>
<dbReference type="OrthoDB" id="9984940at2759"/>
<keyword evidence="2" id="KW-1185">Reference proteome</keyword>
<dbReference type="Proteomes" id="UP000504634">
    <property type="component" value="Unplaced"/>
</dbReference>
<protein>
    <submittedName>
        <fullName evidence="3">Uncharacterized protein LOC115625922</fullName>
    </submittedName>
</protein>
<dbReference type="CTD" id="33959"/>